<evidence type="ECO:0000313" key="6">
    <source>
        <dbReference type="EMBL" id="AEF83140.1"/>
    </source>
</evidence>
<dbReference type="InterPro" id="IPR050709">
    <property type="entry name" value="Biotin_Carboxyl_Carrier/Decarb"/>
</dbReference>
<evidence type="ECO:0000256" key="3">
    <source>
        <dbReference type="ARBA" id="ARBA00023267"/>
    </source>
</evidence>
<dbReference type="Proteomes" id="UP000009222">
    <property type="component" value="Chromosome"/>
</dbReference>
<dbReference type="Gene3D" id="2.40.50.100">
    <property type="match status" value="1"/>
</dbReference>
<dbReference type="HOGENOM" id="CLU_016733_3_1_12"/>
<dbReference type="RefSeq" id="WP_015710769.1">
    <property type="nucleotide sequence ID" value="NC_015577.1"/>
</dbReference>
<dbReference type="CDD" id="cd06850">
    <property type="entry name" value="biotinyl_domain"/>
    <property type="match status" value="1"/>
</dbReference>
<dbReference type="SUPFAM" id="SSF51230">
    <property type="entry name" value="Single hybrid motif"/>
    <property type="match status" value="1"/>
</dbReference>
<keyword evidence="4" id="KW-0275">Fatty acid biosynthesis</keyword>
<keyword evidence="4" id="KW-0444">Lipid biosynthesis</keyword>
<sequence>MNEKQILTLVDKFSSSSIAELDLNDGTSHLILRKEIAFTSGVANPQAAPLVPGTAEGPVHLAIPVGKVETLSEGEKITSPIVATFYASASPDSPAFVSPGTKVKAGATLCILEAMKMMNHLEAEFDCEIIKTHASSGDLVEYGQALFTVKRL</sequence>
<feature type="domain" description="Lipoyl-binding" evidence="5">
    <location>
        <begin position="74"/>
        <end position="150"/>
    </location>
</feature>
<dbReference type="InterPro" id="IPR001249">
    <property type="entry name" value="AcCoA_biotinCC"/>
</dbReference>
<evidence type="ECO:0000313" key="7">
    <source>
        <dbReference type="Proteomes" id="UP000009222"/>
    </source>
</evidence>
<dbReference type="PROSITE" id="PS50968">
    <property type="entry name" value="BIOTINYL_LIPOYL"/>
    <property type="match status" value="1"/>
</dbReference>
<protein>
    <recommendedName>
        <fullName evidence="2 4">Biotin carboxyl carrier protein of acetyl-CoA carboxylase</fullName>
    </recommendedName>
</protein>
<keyword evidence="4" id="KW-0276">Fatty acid metabolism</keyword>
<dbReference type="KEGG" id="taz:TREAZ_1225"/>
<dbReference type="InParanoid" id="F5Y6P5"/>
<organism evidence="6 7">
    <name type="scientific">Leadbettera azotonutricia (strain ATCC BAA-888 / DSM 13862 / ZAS-9)</name>
    <name type="common">Treponema azotonutricium</name>
    <dbReference type="NCBI Taxonomy" id="545695"/>
    <lineage>
        <taxon>Bacteria</taxon>
        <taxon>Pseudomonadati</taxon>
        <taxon>Spirochaetota</taxon>
        <taxon>Spirochaetia</taxon>
        <taxon>Spirochaetales</taxon>
        <taxon>Breznakiellaceae</taxon>
        <taxon>Leadbettera</taxon>
    </lineage>
</organism>
<dbReference type="PANTHER" id="PTHR45266:SF3">
    <property type="entry name" value="OXALOACETATE DECARBOXYLASE ALPHA CHAIN"/>
    <property type="match status" value="1"/>
</dbReference>
<name>F5Y6P5_LEAAZ</name>
<dbReference type="UniPathway" id="UPA00094"/>
<accession>F5Y6P5</accession>
<gene>
    <name evidence="6" type="primary">accB</name>
    <name evidence="6" type="ordered locus">TREAZ_1225</name>
</gene>
<dbReference type="eggNOG" id="COG0511">
    <property type="taxonomic scope" value="Bacteria"/>
</dbReference>
<evidence type="ECO:0000256" key="4">
    <source>
        <dbReference type="RuleBase" id="RU364072"/>
    </source>
</evidence>
<dbReference type="EMBL" id="CP001841">
    <property type="protein sequence ID" value="AEF83140.1"/>
    <property type="molecule type" value="Genomic_DNA"/>
</dbReference>
<dbReference type="PANTHER" id="PTHR45266">
    <property type="entry name" value="OXALOACETATE DECARBOXYLASE ALPHA CHAIN"/>
    <property type="match status" value="1"/>
</dbReference>
<keyword evidence="7" id="KW-1185">Reference proteome</keyword>
<evidence type="ECO:0000259" key="5">
    <source>
        <dbReference type="PROSITE" id="PS50968"/>
    </source>
</evidence>
<reference evidence="7" key="1">
    <citation type="submission" date="2009-12" db="EMBL/GenBank/DDBJ databases">
        <title>Complete sequence of Treponema azotonutricium strain ZAS-9.</title>
        <authorList>
            <person name="Tetu S.G."/>
            <person name="Matson E."/>
            <person name="Ren Q."/>
            <person name="Seshadri R."/>
            <person name="Elbourne L."/>
            <person name="Hassan K.A."/>
            <person name="Durkin A."/>
            <person name="Radune D."/>
            <person name="Mohamoud Y."/>
            <person name="Shay R."/>
            <person name="Jin S."/>
            <person name="Zhang X."/>
            <person name="Lucey K."/>
            <person name="Ballor N.R."/>
            <person name="Ottesen E."/>
            <person name="Rosenthal R."/>
            <person name="Allen A."/>
            <person name="Leadbetter J.R."/>
            <person name="Paulsen I.T."/>
        </authorList>
    </citation>
    <scope>NUCLEOTIDE SEQUENCE [LARGE SCALE GENOMIC DNA]</scope>
    <source>
        <strain evidence="7">ATCC BAA-888 / DSM 13862 / ZAS-9</strain>
    </source>
</reference>
<dbReference type="Pfam" id="PF00364">
    <property type="entry name" value="Biotin_lipoyl"/>
    <property type="match status" value="1"/>
</dbReference>
<proteinExistence type="predicted"/>
<dbReference type="InterPro" id="IPR000089">
    <property type="entry name" value="Biotin_lipoyl"/>
</dbReference>
<dbReference type="InterPro" id="IPR011053">
    <property type="entry name" value="Single_hybrid_motif"/>
</dbReference>
<dbReference type="AlphaFoldDB" id="F5Y6P5"/>
<dbReference type="PRINTS" id="PR01071">
    <property type="entry name" value="ACOABIOTINCC"/>
</dbReference>
<dbReference type="GO" id="GO:0003989">
    <property type="term" value="F:acetyl-CoA carboxylase activity"/>
    <property type="evidence" value="ECO:0007669"/>
    <property type="project" value="InterPro"/>
</dbReference>
<dbReference type="FunCoup" id="F5Y6P5">
    <property type="interactions" value="194"/>
</dbReference>
<dbReference type="STRING" id="545695.TREAZ_1225"/>
<dbReference type="OrthoDB" id="9811735at2"/>
<keyword evidence="3 4" id="KW-0092">Biotin</keyword>
<dbReference type="GO" id="GO:0009317">
    <property type="term" value="C:acetyl-CoA carboxylase complex"/>
    <property type="evidence" value="ECO:0007669"/>
    <property type="project" value="InterPro"/>
</dbReference>
<evidence type="ECO:0000256" key="2">
    <source>
        <dbReference type="ARBA" id="ARBA00017562"/>
    </source>
</evidence>
<dbReference type="NCBIfam" id="TIGR00531">
    <property type="entry name" value="BCCP"/>
    <property type="match status" value="1"/>
</dbReference>
<keyword evidence="4" id="KW-0443">Lipid metabolism</keyword>
<evidence type="ECO:0000256" key="1">
    <source>
        <dbReference type="ARBA" id="ARBA00003761"/>
    </source>
</evidence>
<dbReference type="GO" id="GO:0006633">
    <property type="term" value="P:fatty acid biosynthetic process"/>
    <property type="evidence" value="ECO:0007669"/>
    <property type="project" value="UniProtKB-UniPathway"/>
</dbReference>
<reference evidence="6 7" key="2">
    <citation type="journal article" date="2011" name="ISME J.">
        <title>RNA-seq reveals cooperative metabolic interactions between two termite-gut spirochete species in co-culture.</title>
        <authorList>
            <person name="Rosenthal A.Z."/>
            <person name="Matson E.G."/>
            <person name="Eldar A."/>
            <person name="Leadbetter J.R."/>
        </authorList>
    </citation>
    <scope>NUCLEOTIDE SEQUENCE [LARGE SCALE GENOMIC DNA]</scope>
    <source>
        <strain evidence="7">ATCC BAA-888 / DSM 13862 / ZAS-9</strain>
    </source>
</reference>
<comment type="function">
    <text evidence="1 4">This protein is a component of the acetyl coenzyme A carboxylase complex; first, biotin carboxylase catalyzes the carboxylation of the carrier protein and then the transcarboxylase transfers the carboxyl group to form malonyl-CoA.</text>
</comment>
<comment type="pathway">
    <text evidence="4">Lipid metabolism; fatty acid biosynthesis.</text>
</comment>